<organism evidence="2 3">
    <name type="scientific">Methanonatronarchaeum thermophilum</name>
    <dbReference type="NCBI Taxonomy" id="1927129"/>
    <lineage>
        <taxon>Archaea</taxon>
        <taxon>Methanobacteriati</taxon>
        <taxon>Methanobacteriota</taxon>
        <taxon>Methanonatronarchaeia</taxon>
        <taxon>Methanonatronarchaeales</taxon>
        <taxon>Methanonatronarchaeaceae</taxon>
        <taxon>Methanonatronarchaeum</taxon>
    </lineage>
</organism>
<dbReference type="AlphaFoldDB" id="A0A1Y3GG60"/>
<evidence type="ECO:0000313" key="2">
    <source>
        <dbReference type="EMBL" id="OUJ18445.1"/>
    </source>
</evidence>
<comment type="caution">
    <text evidence="2">The sequence shown here is derived from an EMBL/GenBank/DDBJ whole genome shotgun (WGS) entry which is preliminary data.</text>
</comment>
<evidence type="ECO:0000313" key="3">
    <source>
        <dbReference type="Proteomes" id="UP000195137"/>
    </source>
</evidence>
<evidence type="ECO:0000256" key="1">
    <source>
        <dbReference type="SAM" id="MobiDB-lite"/>
    </source>
</evidence>
<dbReference type="Proteomes" id="UP000195137">
    <property type="component" value="Unassembled WGS sequence"/>
</dbReference>
<reference evidence="2 3" key="1">
    <citation type="submission" date="2016-12" db="EMBL/GenBank/DDBJ databases">
        <title>Discovery of methanogenic haloarchaea.</title>
        <authorList>
            <person name="Sorokin D.Y."/>
            <person name="Makarova K.S."/>
            <person name="Abbas B."/>
            <person name="Ferrer M."/>
            <person name="Golyshin P.N."/>
        </authorList>
    </citation>
    <scope>NUCLEOTIDE SEQUENCE [LARGE SCALE GENOMIC DNA]</scope>
    <source>
        <strain evidence="2">AMET1</strain>
    </source>
</reference>
<keyword evidence="3" id="KW-1185">Reference proteome</keyword>
<name>A0A1Y3GG60_9EURY</name>
<feature type="compositionally biased region" description="Basic residues" evidence="1">
    <location>
        <begin position="136"/>
        <end position="145"/>
    </location>
</feature>
<protein>
    <submittedName>
        <fullName evidence="2">Uncharacterized protein</fullName>
    </submittedName>
</protein>
<sequence>MFFCVEGDPHTTETPYSEQSWNKLVRKNQENQAKTTTIPTNPITTIFSKQNNQKNRTKTTRTPPLYIKNKNPGDSDFIHTTLRVKGVQTPKLATQKTLQNNNPKHKKKYNNTKTHITKNIQKNTTKAQKNNQTKTYNKKHTKNHI</sequence>
<feature type="compositionally biased region" description="Low complexity" evidence="1">
    <location>
        <begin position="125"/>
        <end position="135"/>
    </location>
</feature>
<feature type="region of interest" description="Disordered" evidence="1">
    <location>
        <begin position="46"/>
        <end position="74"/>
    </location>
</feature>
<proteinExistence type="predicted"/>
<gene>
    <name evidence="2" type="ORF">AMET1_1361</name>
</gene>
<dbReference type="EMBL" id="MRZU01000004">
    <property type="protein sequence ID" value="OUJ18445.1"/>
    <property type="molecule type" value="Genomic_DNA"/>
</dbReference>
<accession>A0A1Y3GG60</accession>
<feature type="region of interest" description="Disordered" evidence="1">
    <location>
        <begin position="125"/>
        <end position="145"/>
    </location>
</feature>